<feature type="domain" description="Integrase catalytic" evidence="2">
    <location>
        <begin position="36"/>
        <end position="154"/>
    </location>
</feature>
<dbReference type="EMBL" id="BMDZ01000097">
    <property type="protein sequence ID" value="GGB60804.1"/>
    <property type="molecule type" value="Genomic_DNA"/>
</dbReference>
<evidence type="ECO:0000313" key="4">
    <source>
        <dbReference type="Proteomes" id="UP000603352"/>
    </source>
</evidence>
<organism evidence="3 4">
    <name type="scientific">Tistrella bauzanensis</name>
    <dbReference type="NCBI Taxonomy" id="657419"/>
    <lineage>
        <taxon>Bacteria</taxon>
        <taxon>Pseudomonadati</taxon>
        <taxon>Pseudomonadota</taxon>
        <taxon>Alphaproteobacteria</taxon>
        <taxon>Geminicoccales</taxon>
        <taxon>Geminicoccaceae</taxon>
        <taxon>Tistrella</taxon>
    </lineage>
</organism>
<accession>A0ABQ1J5V8</accession>
<dbReference type="InterPro" id="IPR011010">
    <property type="entry name" value="DNA_brk_join_enz"/>
</dbReference>
<name>A0ABQ1J5V8_9PROT</name>
<keyword evidence="1" id="KW-0233">DNA recombination</keyword>
<dbReference type="Proteomes" id="UP000603352">
    <property type="component" value="Unassembled WGS sequence"/>
</dbReference>
<dbReference type="Gene3D" id="1.10.443.10">
    <property type="entry name" value="Intergrase catalytic core"/>
    <property type="match status" value="1"/>
</dbReference>
<evidence type="ECO:0000259" key="2">
    <source>
        <dbReference type="Pfam" id="PF12835"/>
    </source>
</evidence>
<protein>
    <recommendedName>
        <fullName evidence="2">Integrase catalytic domain-containing protein</fullName>
    </recommendedName>
</protein>
<evidence type="ECO:0000313" key="3">
    <source>
        <dbReference type="EMBL" id="GGB60804.1"/>
    </source>
</evidence>
<dbReference type="InterPro" id="IPR024456">
    <property type="entry name" value="Integrase_catalytic_putative"/>
</dbReference>
<evidence type="ECO:0000256" key="1">
    <source>
        <dbReference type="ARBA" id="ARBA00023172"/>
    </source>
</evidence>
<dbReference type="InterPro" id="IPR013762">
    <property type="entry name" value="Integrase-like_cat_sf"/>
</dbReference>
<comment type="caution">
    <text evidence="3">The sequence shown here is derived from an EMBL/GenBank/DDBJ whole genome shotgun (WGS) entry which is preliminary data.</text>
</comment>
<dbReference type="SUPFAM" id="SSF56349">
    <property type="entry name" value="DNA breaking-rejoining enzymes"/>
    <property type="match status" value="1"/>
</dbReference>
<dbReference type="Pfam" id="PF12835">
    <property type="entry name" value="Integrase_1"/>
    <property type="match status" value="1"/>
</dbReference>
<proteinExistence type="predicted"/>
<keyword evidence="4" id="KW-1185">Reference proteome</keyword>
<sequence length="209" mass="23467">MIQRYEKQIRESGISRRSMVADNDRSWSAAGVDVQKKIGEVSAQDKRVGIQLELQRAFGLRARESMQLRPHQADKGHYLAVSHGTKGGRDRVVEIGNKYQRDVLDRAKALASKNGSTIDPKKNLSQWKNHYYRVIRSHGITRDSGFTSHGLRHERLNEVYKEVTGNLSPVQGGGKVDREIDNFARQEVAEVAGHSRSSISSAYLGSGRR</sequence>
<gene>
    <name evidence="3" type="ORF">GCM10011505_46870</name>
</gene>
<reference evidence="4" key="1">
    <citation type="journal article" date="2019" name="Int. J. Syst. Evol. Microbiol.">
        <title>The Global Catalogue of Microorganisms (GCM) 10K type strain sequencing project: providing services to taxonomists for standard genome sequencing and annotation.</title>
        <authorList>
            <consortium name="The Broad Institute Genomics Platform"/>
            <consortium name="The Broad Institute Genome Sequencing Center for Infectious Disease"/>
            <person name="Wu L."/>
            <person name="Ma J."/>
        </authorList>
    </citation>
    <scope>NUCLEOTIDE SEQUENCE [LARGE SCALE GENOMIC DNA]</scope>
    <source>
        <strain evidence="4">CGMCC 1.10188</strain>
    </source>
</reference>